<evidence type="ECO:0000313" key="1">
    <source>
        <dbReference type="EMBL" id="KMW11257.1"/>
    </source>
</evidence>
<name>A0A0J9BF31_9FIRM</name>
<reference evidence="1 2" key="1">
    <citation type="submission" date="2011-04" db="EMBL/GenBank/DDBJ databases">
        <title>The Genome Sequence of Clostridium citroniae WAL-19142.</title>
        <authorList>
            <consortium name="The Broad Institute Genome Sequencing Platform"/>
            <person name="Earl A."/>
            <person name="Ward D."/>
            <person name="Feldgarden M."/>
            <person name="Gevers D."/>
            <person name="Warren Y.A."/>
            <person name="Tyrrell K.L."/>
            <person name="Citron D.M."/>
            <person name="Goldstein E.J."/>
            <person name="Daigneault M."/>
            <person name="Allen-Vercoe E."/>
            <person name="Young S.K."/>
            <person name="Zeng Q."/>
            <person name="Gargeya S."/>
            <person name="Fitzgerald M."/>
            <person name="Haas B."/>
            <person name="Abouelleil A."/>
            <person name="Alvarado L."/>
            <person name="Arachchi H.M."/>
            <person name="Berlin A."/>
            <person name="Brown A."/>
            <person name="Chapman S.B."/>
            <person name="Chen Z."/>
            <person name="Dunbar C."/>
            <person name="Freedman E."/>
            <person name="Gearin G."/>
            <person name="Gellesch M."/>
            <person name="Goldberg J."/>
            <person name="Griggs A."/>
            <person name="Gujja S."/>
            <person name="Heilman E.R."/>
            <person name="Heiman D."/>
            <person name="Howarth C."/>
            <person name="Larson L."/>
            <person name="Lui A."/>
            <person name="MacDonald P.J."/>
            <person name="Mehta T."/>
            <person name="Montmayeur A."/>
            <person name="Murphy C."/>
            <person name="Neiman D."/>
            <person name="Pearson M."/>
            <person name="Priest M."/>
            <person name="Roberts A."/>
            <person name="Saif S."/>
            <person name="Shea T."/>
            <person name="Shenoy N."/>
            <person name="Sisk P."/>
            <person name="Stolte C."/>
            <person name="Sykes S."/>
            <person name="White J."/>
            <person name="Yandava C."/>
            <person name="Wortman J."/>
            <person name="Nusbaum C."/>
            <person name="Birren B."/>
        </authorList>
    </citation>
    <scope>NUCLEOTIDE SEQUENCE [LARGE SCALE GENOMIC DNA]</scope>
    <source>
        <strain evidence="1 2">WAL-19142</strain>
    </source>
</reference>
<organism evidence="1 2">
    <name type="scientific">[Clostridium] citroniae WAL-19142</name>
    <dbReference type="NCBI Taxonomy" id="742734"/>
    <lineage>
        <taxon>Bacteria</taxon>
        <taxon>Bacillati</taxon>
        <taxon>Bacillota</taxon>
        <taxon>Clostridia</taxon>
        <taxon>Lachnospirales</taxon>
        <taxon>Lachnospiraceae</taxon>
        <taxon>Enterocloster</taxon>
    </lineage>
</organism>
<evidence type="ECO:0000313" key="2">
    <source>
        <dbReference type="Proteomes" id="UP000037392"/>
    </source>
</evidence>
<comment type="caution">
    <text evidence="1">The sequence shown here is derived from an EMBL/GenBank/DDBJ whole genome shotgun (WGS) entry which is preliminary data.</text>
</comment>
<dbReference type="GeneID" id="93163098"/>
<gene>
    <name evidence="1" type="ORF">HMPREF9470_00544</name>
</gene>
<protein>
    <submittedName>
        <fullName evidence="1">Uncharacterized protein</fullName>
    </submittedName>
</protein>
<accession>A0A0J9BF31</accession>
<dbReference type="OrthoDB" id="2055983at2"/>
<dbReference type="PATRIC" id="fig|742734.4.peg.578"/>
<dbReference type="RefSeq" id="WP_082173780.1">
    <property type="nucleotide sequence ID" value="NZ_KQ235875.1"/>
</dbReference>
<dbReference type="EMBL" id="ADLK01000056">
    <property type="protein sequence ID" value="KMW11257.1"/>
    <property type="molecule type" value="Genomic_DNA"/>
</dbReference>
<dbReference type="AlphaFoldDB" id="A0A0J9BF31"/>
<sequence length="207" mass="24071">MPEIKIIPQKFSFEKPSIIDARGNIKSSGIRITIELDAFKADRQMVKKNLEFMFAEVLDYFETDEEEKEQKEDWKHKALLYLEDLWVDENERINEYTLEGKRGYPKEGFEKKWRQATERSDMLVKIMKLVQRETKALSIPKKREMKDIVEAILNESATAHIKGTAESAEVTIISAIERRILANLEVRISPNGCLMIDGYHFLTGSDK</sequence>
<proteinExistence type="predicted"/>
<dbReference type="Proteomes" id="UP000037392">
    <property type="component" value="Unassembled WGS sequence"/>
</dbReference>